<gene>
    <name evidence="2" type="ORF">F7731_24780</name>
</gene>
<dbReference type="InterPro" id="IPR006680">
    <property type="entry name" value="Amidohydro-rel"/>
</dbReference>
<protein>
    <submittedName>
        <fullName evidence="2">Amidohydrolase family protein</fullName>
    </submittedName>
</protein>
<accession>A0A6L3UZV5</accession>
<keyword evidence="2" id="KW-0378">Hydrolase</keyword>
<sequence length="504" mass="56478">MIDLLLVHGTVITMDVNRRILLDGAIAINEGRILDIGLTENLTSKYEAKKLIDCSHQCILPGLIDVHGHGGHSMFKTIAMENIDFWMPIMTNTYKHFVTDEFWYYEGKLSALERLKAGITTGVSVLGSMPRSDDPIFAINHAKAYAEVGIREVVCTGPCNPPWPHLFSRWVDGKRVTKEVTYEEVLQEAEKVIEALNHANEDRTRAFITPFVIVTSIEPSGPTSPAKLYGLTNHDLYQAKKIREIARKYKTRIHSDAFGGMIHLAVQDRENALLGPDVHLQHCRGISFDEARILAETGTNVSASPGITQASARTPIPELIELGATVAISTDGTSPCTSFDMFQAMRKTQFVHQAALRDEYYLPPGKLLEMVTIDAAKCIGWDDELGSLEIGKKADVITVNLNQPHLTPEFMHIHRLVYQAVANDVDHVIVDGKVIMEGRKVDTVNESTVLFEANEEANATIKRAGLEKYMQPTKYFWGHARSYVDEKRYNEEDYSITRLKGELR</sequence>
<dbReference type="SUPFAM" id="SSF51338">
    <property type="entry name" value="Composite domain of metallo-dependent hydrolases"/>
    <property type="match status" value="1"/>
</dbReference>
<dbReference type="AlphaFoldDB" id="A0A6L3UZV5"/>
<dbReference type="InterPro" id="IPR032466">
    <property type="entry name" value="Metal_Hydrolase"/>
</dbReference>
<dbReference type="Gene3D" id="2.30.40.10">
    <property type="entry name" value="Urease, subunit C, domain 1"/>
    <property type="match status" value="1"/>
</dbReference>
<dbReference type="PANTHER" id="PTHR43794">
    <property type="entry name" value="AMINOHYDROLASE SSNA-RELATED"/>
    <property type="match status" value="1"/>
</dbReference>
<dbReference type="PANTHER" id="PTHR43794:SF5">
    <property type="entry name" value="CHLOROHYDROLASE FAMILY PROTEIN"/>
    <property type="match status" value="1"/>
</dbReference>
<proteinExistence type="predicted"/>
<keyword evidence="3" id="KW-1185">Reference proteome</keyword>
<dbReference type="OrthoDB" id="9807210at2"/>
<dbReference type="Gene3D" id="3.20.20.140">
    <property type="entry name" value="Metal-dependent hydrolases"/>
    <property type="match status" value="1"/>
</dbReference>
<evidence type="ECO:0000313" key="2">
    <source>
        <dbReference type="EMBL" id="KAB2328643.1"/>
    </source>
</evidence>
<comment type="caution">
    <text evidence="2">The sequence shown here is derived from an EMBL/GenBank/DDBJ whole genome shotgun (WGS) entry which is preliminary data.</text>
</comment>
<organism evidence="2 3">
    <name type="scientific">Cytobacillus depressus</name>
    <dbReference type="NCBI Taxonomy" id="1602942"/>
    <lineage>
        <taxon>Bacteria</taxon>
        <taxon>Bacillati</taxon>
        <taxon>Bacillota</taxon>
        <taxon>Bacilli</taxon>
        <taxon>Bacillales</taxon>
        <taxon>Bacillaceae</taxon>
        <taxon>Cytobacillus</taxon>
    </lineage>
</organism>
<dbReference type="InterPro" id="IPR050287">
    <property type="entry name" value="MTA/SAH_deaminase"/>
</dbReference>
<dbReference type="EMBL" id="WBOS01000026">
    <property type="protein sequence ID" value="KAB2328643.1"/>
    <property type="molecule type" value="Genomic_DNA"/>
</dbReference>
<dbReference type="RefSeq" id="WP_151537451.1">
    <property type="nucleotide sequence ID" value="NZ_WBOS01000026.1"/>
</dbReference>
<dbReference type="InterPro" id="IPR011059">
    <property type="entry name" value="Metal-dep_hydrolase_composite"/>
</dbReference>
<dbReference type="GO" id="GO:0016810">
    <property type="term" value="F:hydrolase activity, acting on carbon-nitrogen (but not peptide) bonds"/>
    <property type="evidence" value="ECO:0007669"/>
    <property type="project" value="InterPro"/>
</dbReference>
<feature type="domain" description="Amidohydrolase-related" evidence="1">
    <location>
        <begin position="59"/>
        <end position="434"/>
    </location>
</feature>
<reference evidence="2 3" key="1">
    <citation type="journal article" date="2016" name="Antonie Van Leeuwenhoek">
        <title>Bacillus depressus sp. nov., isolated from soil of a sunflower field.</title>
        <authorList>
            <person name="Wei X."/>
            <person name="Xin D."/>
            <person name="Xin Y."/>
            <person name="Zhang H."/>
            <person name="Wang T."/>
            <person name="Zhang J."/>
        </authorList>
    </citation>
    <scope>NUCLEOTIDE SEQUENCE [LARGE SCALE GENOMIC DNA]</scope>
    <source>
        <strain evidence="2 3">BZ1</strain>
    </source>
</reference>
<dbReference type="Proteomes" id="UP000481030">
    <property type="component" value="Unassembled WGS sequence"/>
</dbReference>
<dbReference type="Pfam" id="PF01979">
    <property type="entry name" value="Amidohydro_1"/>
    <property type="match status" value="1"/>
</dbReference>
<name>A0A6L3UZV5_9BACI</name>
<evidence type="ECO:0000259" key="1">
    <source>
        <dbReference type="Pfam" id="PF01979"/>
    </source>
</evidence>
<dbReference type="SUPFAM" id="SSF51556">
    <property type="entry name" value="Metallo-dependent hydrolases"/>
    <property type="match status" value="1"/>
</dbReference>
<evidence type="ECO:0000313" key="3">
    <source>
        <dbReference type="Proteomes" id="UP000481030"/>
    </source>
</evidence>